<sequence>MPVGESAYKLLKPLFDYYNNKYKTGHKLVAVTNHFFGKTINVTGLLTGRDILNVVYNFADFNRIILPQVVLNKDLLFLDDMSLADFKELYKGKVECAKNAKELKQLLAKQGG</sequence>
<reference evidence="2" key="1">
    <citation type="submission" date="2019-08" db="EMBL/GenBank/DDBJ databases">
        <authorList>
            <person name="Kucharzyk K."/>
            <person name="Murdoch R.W."/>
            <person name="Higgins S."/>
            <person name="Loffler F."/>
        </authorList>
    </citation>
    <scope>NUCLEOTIDE SEQUENCE</scope>
</reference>
<dbReference type="EMBL" id="VSSQ01024658">
    <property type="protein sequence ID" value="MPM72288.1"/>
    <property type="molecule type" value="Genomic_DNA"/>
</dbReference>
<evidence type="ECO:0000259" key="1">
    <source>
        <dbReference type="Pfam" id="PF04459"/>
    </source>
</evidence>
<accession>A0A645C4I7</accession>
<evidence type="ECO:0000313" key="2">
    <source>
        <dbReference type="EMBL" id="MPM72288.1"/>
    </source>
</evidence>
<protein>
    <recommendedName>
        <fullName evidence="1">DUF512 domain-containing protein</fullName>
    </recommendedName>
</protein>
<dbReference type="InterPro" id="IPR007549">
    <property type="entry name" value="DUF512"/>
</dbReference>
<dbReference type="Pfam" id="PF04459">
    <property type="entry name" value="DUF512"/>
    <property type="match status" value="1"/>
</dbReference>
<dbReference type="AlphaFoldDB" id="A0A645C4I7"/>
<feature type="domain" description="DUF512" evidence="1">
    <location>
        <begin position="3"/>
        <end position="97"/>
    </location>
</feature>
<comment type="caution">
    <text evidence="2">The sequence shown here is derived from an EMBL/GenBank/DDBJ whole genome shotgun (WGS) entry which is preliminary data.</text>
</comment>
<organism evidence="2">
    <name type="scientific">bioreactor metagenome</name>
    <dbReference type="NCBI Taxonomy" id="1076179"/>
    <lineage>
        <taxon>unclassified sequences</taxon>
        <taxon>metagenomes</taxon>
        <taxon>ecological metagenomes</taxon>
    </lineage>
</organism>
<proteinExistence type="predicted"/>
<gene>
    <name evidence="2" type="ORF">SDC9_119261</name>
</gene>
<name>A0A645C4I7_9ZZZZ</name>